<dbReference type="EMBL" id="RCWJ01000001">
    <property type="protein sequence ID" value="RLQ86018.1"/>
    <property type="molecule type" value="Genomic_DNA"/>
</dbReference>
<dbReference type="SUPFAM" id="SSF51905">
    <property type="entry name" value="FAD/NAD(P)-binding domain"/>
    <property type="match status" value="1"/>
</dbReference>
<dbReference type="GO" id="GO:0004497">
    <property type="term" value="F:monooxygenase activity"/>
    <property type="evidence" value="ECO:0007669"/>
    <property type="project" value="TreeGrafter"/>
</dbReference>
<feature type="region of interest" description="Disordered" evidence="2">
    <location>
        <begin position="350"/>
        <end position="371"/>
    </location>
</feature>
<dbReference type="OrthoDB" id="9808049at2"/>
<dbReference type="InterPro" id="IPR050982">
    <property type="entry name" value="Auxin_biosynth/cation_transpt"/>
</dbReference>
<dbReference type="RefSeq" id="WP_121658380.1">
    <property type="nucleotide sequence ID" value="NZ_BMEK01000001.1"/>
</dbReference>
<dbReference type="Proteomes" id="UP000282460">
    <property type="component" value="Unassembled WGS sequence"/>
</dbReference>
<name>A0A3L7J5L9_9MICO</name>
<gene>
    <name evidence="3" type="ORF">D9V28_04015</name>
</gene>
<proteinExistence type="predicted"/>
<organism evidence="3 4">
    <name type="scientific">Mycetocola zhadangensis</name>
    <dbReference type="NCBI Taxonomy" id="1164595"/>
    <lineage>
        <taxon>Bacteria</taxon>
        <taxon>Bacillati</taxon>
        <taxon>Actinomycetota</taxon>
        <taxon>Actinomycetes</taxon>
        <taxon>Micrococcales</taxon>
        <taxon>Microbacteriaceae</taxon>
        <taxon>Mycetocola</taxon>
    </lineage>
</organism>
<accession>A0A3L7J5L9</accession>
<reference evidence="3 4" key="1">
    <citation type="submission" date="2018-10" db="EMBL/GenBank/DDBJ databases">
        <authorList>
            <person name="Li J."/>
        </authorList>
    </citation>
    <scope>NUCLEOTIDE SEQUENCE [LARGE SCALE GENOMIC DNA]</scope>
    <source>
        <strain evidence="3 4">ZD1-4</strain>
    </source>
</reference>
<dbReference type="Gene3D" id="3.50.50.60">
    <property type="entry name" value="FAD/NAD(P)-binding domain"/>
    <property type="match status" value="1"/>
</dbReference>
<sequence>MEPSTIIIGAGQAGLAVAHELEERSVSCVVVDRAEAIGDPWRERWDSLRLFTPAVHDGLPGLPFPAPPASLPSKDEFADYLNVYAGTLSAPVHLSTSVTRVTNAGDRYLVQTSSGLMEADSVVLATGTHPLPHVPAFATDIAADIRQLHSSGYSKPDDLPSGTVLVVGSGTSGLQIALDLARSHDVTVAGRPTPHIPDAIFRFAGAAYWALVSHLLTTATPVGRKVAATFHDRGAPLISVSPGDIDRAGIMRVARITGTDAGRPVTQDGDVLTPRSIVWATGYRPNLDWVDGLPLDAHGWPISIRGVVDAVPGLYTVGFPFQFGLTSGLIGGVGRDAAHVAGAIQSRVYPPEAIRSDTPTGGTKSDERTGS</sequence>
<dbReference type="PRINTS" id="PR00469">
    <property type="entry name" value="PNDRDTASEII"/>
</dbReference>
<protein>
    <submittedName>
        <fullName evidence="3">Potassium transporter Trk</fullName>
    </submittedName>
</protein>
<evidence type="ECO:0000313" key="4">
    <source>
        <dbReference type="Proteomes" id="UP000282460"/>
    </source>
</evidence>
<keyword evidence="4" id="KW-1185">Reference proteome</keyword>
<dbReference type="GO" id="GO:0050660">
    <property type="term" value="F:flavin adenine dinucleotide binding"/>
    <property type="evidence" value="ECO:0007669"/>
    <property type="project" value="TreeGrafter"/>
</dbReference>
<dbReference type="PANTHER" id="PTHR43539:SF78">
    <property type="entry name" value="FLAVIN-CONTAINING MONOOXYGENASE"/>
    <property type="match status" value="1"/>
</dbReference>
<dbReference type="PANTHER" id="PTHR43539">
    <property type="entry name" value="FLAVIN-BINDING MONOOXYGENASE-LIKE PROTEIN (AFU_ORTHOLOGUE AFUA_4G09220)"/>
    <property type="match status" value="1"/>
</dbReference>
<evidence type="ECO:0000256" key="1">
    <source>
        <dbReference type="ARBA" id="ARBA00023002"/>
    </source>
</evidence>
<evidence type="ECO:0000256" key="2">
    <source>
        <dbReference type="SAM" id="MobiDB-lite"/>
    </source>
</evidence>
<dbReference type="InterPro" id="IPR036188">
    <property type="entry name" value="FAD/NAD-bd_sf"/>
</dbReference>
<dbReference type="AlphaFoldDB" id="A0A3L7J5L9"/>
<evidence type="ECO:0000313" key="3">
    <source>
        <dbReference type="EMBL" id="RLQ86018.1"/>
    </source>
</evidence>
<comment type="caution">
    <text evidence="3">The sequence shown here is derived from an EMBL/GenBank/DDBJ whole genome shotgun (WGS) entry which is preliminary data.</text>
</comment>
<keyword evidence="1" id="KW-0560">Oxidoreductase</keyword>
<dbReference type="Pfam" id="PF13738">
    <property type="entry name" value="Pyr_redox_3"/>
    <property type="match status" value="1"/>
</dbReference>
<dbReference type="PRINTS" id="PR00368">
    <property type="entry name" value="FADPNR"/>
</dbReference>